<keyword evidence="1" id="KW-1133">Transmembrane helix</keyword>
<evidence type="ECO:0000313" key="2">
    <source>
        <dbReference type="EnsemblMetazoa" id="GAUT043453-PA"/>
    </source>
</evidence>
<dbReference type="Proteomes" id="UP000078200">
    <property type="component" value="Unassembled WGS sequence"/>
</dbReference>
<dbReference type="EnsemblMetazoa" id="GAUT043453-RA">
    <property type="protein sequence ID" value="GAUT043453-PA"/>
    <property type="gene ID" value="GAUT043453"/>
</dbReference>
<keyword evidence="1" id="KW-0472">Membrane</keyword>
<name>A0A1A9VPH7_GLOAU</name>
<sequence length="147" mass="16442">MKLNKSVTLLHLNNVQIVMSGHILFERTQRCPQQSIAFATTSWENCTDARQIAKVGIFGGRNYERFIRMLDKFLKWEFLEAPRLVVTHKSPLIWTACAGISTNISYVTAGLCQTQRIVIFVAIAVAVAVAIGVSVESKERIKDKCAT</sequence>
<feature type="transmembrane region" description="Helical" evidence="1">
    <location>
        <begin position="117"/>
        <end position="135"/>
    </location>
</feature>
<reference evidence="2" key="1">
    <citation type="submission" date="2020-05" db="UniProtKB">
        <authorList>
            <consortium name="EnsemblMetazoa"/>
        </authorList>
    </citation>
    <scope>IDENTIFICATION</scope>
    <source>
        <strain evidence="2">TTRI</strain>
    </source>
</reference>
<protein>
    <submittedName>
        <fullName evidence="2">Uncharacterized protein</fullName>
    </submittedName>
</protein>
<dbReference type="VEuPathDB" id="VectorBase:GAUT043453"/>
<accession>A0A1A9VPH7</accession>
<keyword evidence="3" id="KW-1185">Reference proteome</keyword>
<evidence type="ECO:0000313" key="3">
    <source>
        <dbReference type="Proteomes" id="UP000078200"/>
    </source>
</evidence>
<evidence type="ECO:0000256" key="1">
    <source>
        <dbReference type="SAM" id="Phobius"/>
    </source>
</evidence>
<keyword evidence="1" id="KW-0812">Transmembrane</keyword>
<dbReference type="AlphaFoldDB" id="A0A1A9VPH7"/>
<organism evidence="2 3">
    <name type="scientific">Glossina austeni</name>
    <name type="common">Savannah tsetse fly</name>
    <dbReference type="NCBI Taxonomy" id="7395"/>
    <lineage>
        <taxon>Eukaryota</taxon>
        <taxon>Metazoa</taxon>
        <taxon>Ecdysozoa</taxon>
        <taxon>Arthropoda</taxon>
        <taxon>Hexapoda</taxon>
        <taxon>Insecta</taxon>
        <taxon>Pterygota</taxon>
        <taxon>Neoptera</taxon>
        <taxon>Endopterygota</taxon>
        <taxon>Diptera</taxon>
        <taxon>Brachycera</taxon>
        <taxon>Muscomorpha</taxon>
        <taxon>Hippoboscoidea</taxon>
        <taxon>Glossinidae</taxon>
        <taxon>Glossina</taxon>
    </lineage>
</organism>
<proteinExistence type="predicted"/>